<feature type="domain" description="Calcineurin-like phosphoesterase" evidence="1">
    <location>
        <begin position="73"/>
        <end position="246"/>
    </location>
</feature>
<gene>
    <name evidence="2" type="ORF">CINCED_3A009108</name>
</gene>
<name>A0A5E4MKN5_9HEMI</name>
<evidence type="ECO:0000313" key="3">
    <source>
        <dbReference type="Proteomes" id="UP000325440"/>
    </source>
</evidence>
<dbReference type="InterPro" id="IPR004843">
    <property type="entry name" value="Calcineurin-like_PHP"/>
</dbReference>
<dbReference type="PANTHER" id="PTHR43143">
    <property type="entry name" value="METALLOPHOSPHOESTERASE, CALCINEURIN SUPERFAMILY"/>
    <property type="match status" value="1"/>
</dbReference>
<accession>A0A5E4MKN5</accession>
<protein>
    <submittedName>
        <fullName evidence="2">Calcineurin-like phosphoesterase domain, ApaH type,Metallo-dependent phosphatase-like</fullName>
    </submittedName>
</protein>
<dbReference type="GO" id="GO:0016787">
    <property type="term" value="F:hydrolase activity"/>
    <property type="evidence" value="ECO:0007669"/>
    <property type="project" value="InterPro"/>
</dbReference>
<organism evidence="2 3">
    <name type="scientific">Cinara cedri</name>
    <dbReference type="NCBI Taxonomy" id="506608"/>
    <lineage>
        <taxon>Eukaryota</taxon>
        <taxon>Metazoa</taxon>
        <taxon>Ecdysozoa</taxon>
        <taxon>Arthropoda</taxon>
        <taxon>Hexapoda</taxon>
        <taxon>Insecta</taxon>
        <taxon>Pterygota</taxon>
        <taxon>Neoptera</taxon>
        <taxon>Paraneoptera</taxon>
        <taxon>Hemiptera</taxon>
        <taxon>Sternorrhyncha</taxon>
        <taxon>Aphidomorpha</taxon>
        <taxon>Aphidoidea</taxon>
        <taxon>Aphididae</taxon>
        <taxon>Lachninae</taxon>
        <taxon>Cinara</taxon>
    </lineage>
</organism>
<dbReference type="AlphaFoldDB" id="A0A5E4MKN5"/>
<dbReference type="PANTHER" id="PTHR43143:SF1">
    <property type="entry name" value="SERINE_THREONINE-PROTEIN PHOSPHATASE CPPED1"/>
    <property type="match status" value="1"/>
</dbReference>
<sequence>MTESKKEMLKWKKHEIEEDIGNDQYRNNQLWAGNFYFIIGADSQFGYIWPYKKRDPLDWNLEMEKSIIAIEKINNLIPRPQFLVICGDLVDTMPNNNIDLNQLQVNDFQKVFSRLHPSISLVCVCGNHDVGDSPDEKSINIYRNTFGQDYFSYWCGGVLFLVLNTQYYKDPSKVEKHAKEQEQWLTEKLNKYKNQRIIVFQHIPWFISKIDENNEYFNIEKTSRLAMLDKLNASGVSHVFCGHYHRNSTGFYKNLEVVTTSAIGAPMGKDPSGLRIVKMYENNVVHTYYSLDEMPSSITL</sequence>
<dbReference type="SUPFAM" id="SSF56300">
    <property type="entry name" value="Metallo-dependent phosphatases"/>
    <property type="match status" value="1"/>
</dbReference>
<dbReference type="InterPro" id="IPR029052">
    <property type="entry name" value="Metallo-depent_PP-like"/>
</dbReference>
<dbReference type="Pfam" id="PF00149">
    <property type="entry name" value="Metallophos"/>
    <property type="match status" value="1"/>
</dbReference>
<dbReference type="Gene3D" id="3.60.21.10">
    <property type="match status" value="1"/>
</dbReference>
<evidence type="ECO:0000313" key="2">
    <source>
        <dbReference type="EMBL" id="VVC32774.1"/>
    </source>
</evidence>
<proteinExistence type="predicted"/>
<keyword evidence="3" id="KW-1185">Reference proteome</keyword>
<reference evidence="2 3" key="1">
    <citation type="submission" date="2019-08" db="EMBL/GenBank/DDBJ databases">
        <authorList>
            <person name="Alioto T."/>
            <person name="Alioto T."/>
            <person name="Gomez Garrido J."/>
        </authorList>
    </citation>
    <scope>NUCLEOTIDE SEQUENCE [LARGE SCALE GENOMIC DNA]</scope>
</reference>
<dbReference type="OrthoDB" id="45007at2759"/>
<evidence type="ECO:0000259" key="1">
    <source>
        <dbReference type="Pfam" id="PF00149"/>
    </source>
</evidence>
<dbReference type="Proteomes" id="UP000325440">
    <property type="component" value="Unassembled WGS sequence"/>
</dbReference>
<dbReference type="EMBL" id="CABPRJ010000959">
    <property type="protein sequence ID" value="VVC32774.1"/>
    <property type="molecule type" value="Genomic_DNA"/>
</dbReference>
<dbReference type="InterPro" id="IPR051918">
    <property type="entry name" value="STPP_CPPED1"/>
</dbReference>